<accession>A0A1E5QB53</accession>
<dbReference type="PANTHER" id="PTHR33121">
    <property type="entry name" value="CYCLIC DI-GMP PHOSPHODIESTERASE PDEF"/>
    <property type="match status" value="1"/>
</dbReference>
<evidence type="ECO:0000259" key="1">
    <source>
        <dbReference type="PROSITE" id="PS50883"/>
    </source>
</evidence>
<protein>
    <recommendedName>
        <fullName evidence="1">EAL domain-containing protein</fullName>
    </recommendedName>
</protein>
<dbReference type="OrthoDB" id="7251575at2"/>
<name>A0A1E5QB53_9PROT</name>
<comment type="caution">
    <text evidence="2">The sequence shown here is derived from an EMBL/GenBank/DDBJ whole genome shotgun (WGS) entry which is preliminary data.</text>
</comment>
<dbReference type="InterPro" id="IPR035919">
    <property type="entry name" value="EAL_sf"/>
</dbReference>
<dbReference type="STRING" id="28181.BEN30_04005"/>
<proteinExistence type="predicted"/>
<keyword evidence="3" id="KW-1185">Reference proteome</keyword>
<reference evidence="3" key="1">
    <citation type="submission" date="2016-07" db="EMBL/GenBank/DDBJ databases">
        <authorList>
            <person name="Florea S."/>
            <person name="Webb J.S."/>
            <person name="Jaromczyk J."/>
            <person name="Schardl C.L."/>
        </authorList>
    </citation>
    <scope>NUCLEOTIDE SEQUENCE [LARGE SCALE GENOMIC DNA]</scope>
    <source>
        <strain evidence="3">MV-1</strain>
    </source>
</reference>
<evidence type="ECO:0000313" key="2">
    <source>
        <dbReference type="EMBL" id="OEJ69255.1"/>
    </source>
</evidence>
<organism evidence="2 3">
    <name type="scientific">Magnetovibrio blakemorei</name>
    <dbReference type="NCBI Taxonomy" id="28181"/>
    <lineage>
        <taxon>Bacteria</taxon>
        <taxon>Pseudomonadati</taxon>
        <taxon>Pseudomonadota</taxon>
        <taxon>Alphaproteobacteria</taxon>
        <taxon>Rhodospirillales</taxon>
        <taxon>Magnetovibrionaceae</taxon>
        <taxon>Magnetovibrio</taxon>
    </lineage>
</organism>
<dbReference type="EMBL" id="MCGG01000008">
    <property type="protein sequence ID" value="OEJ69255.1"/>
    <property type="molecule type" value="Genomic_DNA"/>
</dbReference>
<evidence type="ECO:0000313" key="3">
    <source>
        <dbReference type="Proteomes" id="UP000095347"/>
    </source>
</evidence>
<dbReference type="AlphaFoldDB" id="A0A1E5QB53"/>
<dbReference type="Gene3D" id="3.20.20.450">
    <property type="entry name" value="EAL domain"/>
    <property type="match status" value="1"/>
</dbReference>
<dbReference type="Pfam" id="PF00563">
    <property type="entry name" value="EAL"/>
    <property type="match status" value="1"/>
</dbReference>
<dbReference type="PROSITE" id="PS50883">
    <property type="entry name" value="EAL"/>
    <property type="match status" value="1"/>
</dbReference>
<dbReference type="Proteomes" id="UP000095347">
    <property type="component" value="Unassembled WGS sequence"/>
</dbReference>
<dbReference type="InterPro" id="IPR050706">
    <property type="entry name" value="Cyclic-di-GMP_PDE-like"/>
</dbReference>
<dbReference type="CDD" id="cd01948">
    <property type="entry name" value="EAL"/>
    <property type="match status" value="1"/>
</dbReference>
<dbReference type="InterPro" id="IPR035965">
    <property type="entry name" value="PAS-like_dom_sf"/>
</dbReference>
<feature type="domain" description="EAL" evidence="1">
    <location>
        <begin position="314"/>
        <end position="562"/>
    </location>
</feature>
<dbReference type="PANTHER" id="PTHR33121:SF79">
    <property type="entry name" value="CYCLIC DI-GMP PHOSPHODIESTERASE PDED-RELATED"/>
    <property type="match status" value="1"/>
</dbReference>
<dbReference type="InterPro" id="IPR000014">
    <property type="entry name" value="PAS"/>
</dbReference>
<dbReference type="SUPFAM" id="SSF55785">
    <property type="entry name" value="PYP-like sensor domain (PAS domain)"/>
    <property type="match status" value="1"/>
</dbReference>
<dbReference type="CDD" id="cd00130">
    <property type="entry name" value="PAS"/>
    <property type="match status" value="1"/>
</dbReference>
<gene>
    <name evidence="2" type="ORF">BEN30_04005</name>
</gene>
<dbReference type="SMART" id="SM00052">
    <property type="entry name" value="EAL"/>
    <property type="match status" value="1"/>
</dbReference>
<dbReference type="GO" id="GO:0071111">
    <property type="term" value="F:cyclic-guanylate-specific phosphodiesterase activity"/>
    <property type="evidence" value="ECO:0007669"/>
    <property type="project" value="InterPro"/>
</dbReference>
<dbReference type="InterPro" id="IPR001633">
    <property type="entry name" value="EAL_dom"/>
</dbReference>
<sequence>MQQATPQVVTPPVVSQGNDLKAERDRFVAMAFCWADFLLEVDMKETIVFAGGPWQAITGLTTDQLKGKTLEDIVLASDLGLMRSLLGVARRQGRIEDVDIRFKGLHAKGLPIGFAGYFLEDLDNHYFLAMRISRSQGAGLMHGGHAKVADSNLYDTQSFADVLGGKLKSAKPGDADNHLTLINMPGMAELKDRLDPEQAAELDKVLGTYLRASSVDGDSAAALDEGKFGLVHADDLNVSELESQLAEVAKGFDPSKKGLKVQAATMDVDAENISEEDMANGLLYAINRFKEQGGAGGFNMQELSSNLSSLVSQAAEKVSAFKSTVASRNFSLVYHPIINVMTGEVHHYEALTRFEPGVSPFEIITMAEETGLIPEFDLAVVEKGLEFLNTIPRNKPMSIAVNISGQSVASEWYVNSLHNLMDQNEWAKGRMVFEITESAKLVDLEQANGFIQRLRKGGFPVCLDDFGAGAASFSYLMRLEVDVVKIDGPVVKDAQKAQRGRALLESMATLCKNLGIETVAEMVDDQYGLEFVRKCGINYVQGYLFGKPDADTKSFNMPKFIHLFPNPAFTTSKKW</sequence>
<dbReference type="RefSeq" id="WP_069956720.1">
    <property type="nucleotide sequence ID" value="NZ_MCGG01000008.1"/>
</dbReference>
<dbReference type="SUPFAM" id="SSF141868">
    <property type="entry name" value="EAL domain-like"/>
    <property type="match status" value="1"/>
</dbReference>